<organism evidence="9 10">
    <name type="scientific">Anaerocolumna xylanovorans DSM 12503</name>
    <dbReference type="NCBI Taxonomy" id="1121345"/>
    <lineage>
        <taxon>Bacteria</taxon>
        <taxon>Bacillati</taxon>
        <taxon>Bacillota</taxon>
        <taxon>Clostridia</taxon>
        <taxon>Lachnospirales</taxon>
        <taxon>Lachnospiraceae</taxon>
        <taxon>Anaerocolumna</taxon>
    </lineage>
</organism>
<name>A0A1M7Y0X4_9FIRM</name>
<dbReference type="PROSITE" id="PS01124">
    <property type="entry name" value="HTH_ARAC_FAMILY_2"/>
    <property type="match status" value="1"/>
</dbReference>
<dbReference type="GO" id="GO:0043565">
    <property type="term" value="F:sequence-specific DNA binding"/>
    <property type="evidence" value="ECO:0007669"/>
    <property type="project" value="InterPro"/>
</dbReference>
<evidence type="ECO:0000256" key="6">
    <source>
        <dbReference type="PROSITE-ProRule" id="PRU00169"/>
    </source>
</evidence>
<gene>
    <name evidence="9" type="ORF">SAMN02745217_00935</name>
</gene>
<evidence type="ECO:0000256" key="4">
    <source>
        <dbReference type="ARBA" id="ARBA00023163"/>
    </source>
</evidence>
<dbReference type="Gene3D" id="1.10.10.60">
    <property type="entry name" value="Homeodomain-like"/>
    <property type="match status" value="2"/>
</dbReference>
<dbReference type="InterPro" id="IPR011006">
    <property type="entry name" value="CheY-like_superfamily"/>
</dbReference>
<dbReference type="PRINTS" id="PR00032">
    <property type="entry name" value="HTHARAC"/>
</dbReference>
<dbReference type="RefSeq" id="WP_073587581.1">
    <property type="nucleotide sequence ID" value="NZ_FRFD01000003.1"/>
</dbReference>
<dbReference type="SMART" id="SM00342">
    <property type="entry name" value="HTH_ARAC"/>
    <property type="match status" value="1"/>
</dbReference>
<evidence type="ECO:0000256" key="5">
    <source>
        <dbReference type="ARBA" id="ARBA00024867"/>
    </source>
</evidence>
<feature type="domain" description="Response regulatory" evidence="8">
    <location>
        <begin position="2"/>
        <end position="119"/>
    </location>
</feature>
<comment type="function">
    <text evidence="5">May play the central regulatory role in sporulation. It may be an element of the effector pathway responsible for the activation of sporulation genes in response to nutritional stress. Spo0A may act in concert with spo0H (a sigma factor) to control the expression of some genes that are critical to the sporulation process.</text>
</comment>
<keyword evidence="4" id="KW-0804">Transcription</keyword>
<evidence type="ECO:0000256" key="1">
    <source>
        <dbReference type="ARBA" id="ARBA00018672"/>
    </source>
</evidence>
<dbReference type="PANTHER" id="PTHR43280">
    <property type="entry name" value="ARAC-FAMILY TRANSCRIPTIONAL REGULATOR"/>
    <property type="match status" value="1"/>
</dbReference>
<dbReference type="SUPFAM" id="SSF52172">
    <property type="entry name" value="CheY-like"/>
    <property type="match status" value="1"/>
</dbReference>
<feature type="domain" description="HTH araC/xylS-type" evidence="7">
    <location>
        <begin position="322"/>
        <end position="420"/>
    </location>
</feature>
<keyword evidence="10" id="KW-1185">Reference proteome</keyword>
<evidence type="ECO:0000259" key="8">
    <source>
        <dbReference type="PROSITE" id="PS50110"/>
    </source>
</evidence>
<dbReference type="InterPro" id="IPR018060">
    <property type="entry name" value="HTH_AraC"/>
</dbReference>
<dbReference type="PROSITE" id="PS00041">
    <property type="entry name" value="HTH_ARAC_FAMILY_1"/>
    <property type="match status" value="1"/>
</dbReference>
<dbReference type="InterPro" id="IPR018062">
    <property type="entry name" value="HTH_AraC-typ_CS"/>
</dbReference>
<dbReference type="AlphaFoldDB" id="A0A1M7Y0X4"/>
<dbReference type="PROSITE" id="PS50110">
    <property type="entry name" value="RESPONSE_REGULATORY"/>
    <property type="match status" value="1"/>
</dbReference>
<dbReference type="Gene3D" id="3.40.50.2300">
    <property type="match status" value="1"/>
</dbReference>
<dbReference type="OrthoDB" id="1974963at2"/>
<evidence type="ECO:0000256" key="2">
    <source>
        <dbReference type="ARBA" id="ARBA00023015"/>
    </source>
</evidence>
<reference evidence="9 10" key="1">
    <citation type="submission" date="2016-12" db="EMBL/GenBank/DDBJ databases">
        <authorList>
            <person name="Song W.-J."/>
            <person name="Kurnit D.M."/>
        </authorList>
    </citation>
    <scope>NUCLEOTIDE SEQUENCE [LARGE SCALE GENOMIC DNA]</scope>
    <source>
        <strain evidence="9 10">DSM 12503</strain>
    </source>
</reference>
<evidence type="ECO:0000313" key="10">
    <source>
        <dbReference type="Proteomes" id="UP000184612"/>
    </source>
</evidence>
<evidence type="ECO:0000259" key="7">
    <source>
        <dbReference type="PROSITE" id="PS01124"/>
    </source>
</evidence>
<protein>
    <recommendedName>
        <fullName evidence="1">Stage 0 sporulation protein A homolog</fullName>
    </recommendedName>
</protein>
<dbReference type="SMART" id="SM00448">
    <property type="entry name" value="REC"/>
    <property type="match status" value="1"/>
</dbReference>
<dbReference type="Proteomes" id="UP000184612">
    <property type="component" value="Unassembled WGS sequence"/>
</dbReference>
<dbReference type="CDD" id="cd17536">
    <property type="entry name" value="REC_YesN-like"/>
    <property type="match status" value="1"/>
</dbReference>
<dbReference type="STRING" id="1121345.SAMN02745217_00935"/>
<dbReference type="EMBL" id="FRFD01000003">
    <property type="protein sequence ID" value="SHO45359.1"/>
    <property type="molecule type" value="Genomic_DNA"/>
</dbReference>
<proteinExistence type="predicted"/>
<dbReference type="InterPro" id="IPR001789">
    <property type="entry name" value="Sig_transdc_resp-reg_receiver"/>
</dbReference>
<dbReference type="PANTHER" id="PTHR43280:SF2">
    <property type="entry name" value="HTH-TYPE TRANSCRIPTIONAL REGULATOR EXSA"/>
    <property type="match status" value="1"/>
</dbReference>
<keyword evidence="2" id="KW-0805">Transcription regulation</keyword>
<sequence>MKILLVDDNIYILNSLQNGIDYNSLGFLEVLVARSLERAIEILEKNEIQAVVTDIEMPNGTGLELLEWINANKPSIVTVFCTSYADFSYAKKALELHSFDYYLKPIKFDDLYKILKRVVEEVHHREKENNQKKMGNYWLDNQAENKNYFWLEVLVRNYGYAEDEWEELASTRHLEYHNDNSYMIGILLLYIEKDEMRYSNKQFITDNILREQLSRNYLQLEAFVGENNNTWLIVVSEQLEKDNEVIQGIMNQIMEEIQSSFKCKMGFIYSRDILLKDCRDAYLDLEQAVKVYQQKNKKIPLCTGYEIQEALGTSEASEKALDDLKSYLEAHYNEKISQEQIAREIYYNLAYISKLFKRRLGMPIGNYILEYRIEMAKKMLFMNRLSVTEIAMEVGYDNFAYFSRLFKKKTGYTPREYRKMMKSAK</sequence>
<dbReference type="GO" id="GO:0003700">
    <property type="term" value="F:DNA-binding transcription factor activity"/>
    <property type="evidence" value="ECO:0007669"/>
    <property type="project" value="InterPro"/>
</dbReference>
<dbReference type="InterPro" id="IPR009057">
    <property type="entry name" value="Homeodomain-like_sf"/>
</dbReference>
<evidence type="ECO:0000313" key="9">
    <source>
        <dbReference type="EMBL" id="SHO45359.1"/>
    </source>
</evidence>
<evidence type="ECO:0000256" key="3">
    <source>
        <dbReference type="ARBA" id="ARBA00023125"/>
    </source>
</evidence>
<dbReference type="SUPFAM" id="SSF46689">
    <property type="entry name" value="Homeodomain-like"/>
    <property type="match status" value="2"/>
</dbReference>
<dbReference type="InterPro" id="IPR020449">
    <property type="entry name" value="Tscrpt_reg_AraC-type_HTH"/>
</dbReference>
<dbReference type="Pfam" id="PF12833">
    <property type="entry name" value="HTH_18"/>
    <property type="match status" value="1"/>
</dbReference>
<keyword evidence="3 9" id="KW-0238">DNA-binding</keyword>
<keyword evidence="6" id="KW-0597">Phosphoprotein</keyword>
<feature type="modified residue" description="4-aspartylphosphate" evidence="6">
    <location>
        <position position="54"/>
    </location>
</feature>
<dbReference type="GO" id="GO:0000160">
    <property type="term" value="P:phosphorelay signal transduction system"/>
    <property type="evidence" value="ECO:0007669"/>
    <property type="project" value="InterPro"/>
</dbReference>
<dbReference type="Pfam" id="PF00072">
    <property type="entry name" value="Response_reg"/>
    <property type="match status" value="1"/>
</dbReference>
<accession>A0A1M7Y0X4</accession>